<dbReference type="Pfam" id="PF03473">
    <property type="entry name" value="MOSC"/>
    <property type="match status" value="1"/>
</dbReference>
<dbReference type="Proteomes" id="UP000293638">
    <property type="component" value="Unassembled WGS sequence"/>
</dbReference>
<protein>
    <submittedName>
        <fullName evidence="2">MOSC domain-containing protein YiiM</fullName>
    </submittedName>
</protein>
<dbReference type="PANTHER" id="PTHR30212:SF2">
    <property type="entry name" value="PROTEIN YIIM"/>
    <property type="match status" value="1"/>
</dbReference>
<evidence type="ECO:0000313" key="2">
    <source>
        <dbReference type="EMBL" id="RZS89745.1"/>
    </source>
</evidence>
<organism evidence="2 3">
    <name type="scientific">Motilibacter rhizosphaerae</name>
    <dbReference type="NCBI Taxonomy" id="598652"/>
    <lineage>
        <taxon>Bacteria</taxon>
        <taxon>Bacillati</taxon>
        <taxon>Actinomycetota</taxon>
        <taxon>Actinomycetes</taxon>
        <taxon>Motilibacterales</taxon>
        <taxon>Motilibacteraceae</taxon>
        <taxon>Motilibacter</taxon>
    </lineage>
</organism>
<dbReference type="GO" id="GO:0030170">
    <property type="term" value="F:pyridoxal phosphate binding"/>
    <property type="evidence" value="ECO:0007669"/>
    <property type="project" value="InterPro"/>
</dbReference>
<feature type="domain" description="MOSC" evidence="1">
    <location>
        <begin position="38"/>
        <end position="172"/>
    </location>
</feature>
<gene>
    <name evidence="2" type="ORF">EV189_1518</name>
</gene>
<dbReference type="RefSeq" id="WP_130492306.1">
    <property type="nucleotide sequence ID" value="NZ_SGXD01000002.1"/>
</dbReference>
<dbReference type="SUPFAM" id="SSF50800">
    <property type="entry name" value="PK beta-barrel domain-like"/>
    <property type="match status" value="1"/>
</dbReference>
<dbReference type="PANTHER" id="PTHR30212">
    <property type="entry name" value="PROTEIN YIIM"/>
    <property type="match status" value="1"/>
</dbReference>
<proteinExistence type="predicted"/>
<reference evidence="2 3" key="1">
    <citation type="submission" date="2019-02" db="EMBL/GenBank/DDBJ databases">
        <title>Genomic Encyclopedia of Type Strains, Phase IV (KMG-IV): sequencing the most valuable type-strain genomes for metagenomic binning, comparative biology and taxonomic classification.</title>
        <authorList>
            <person name="Goeker M."/>
        </authorList>
    </citation>
    <scope>NUCLEOTIDE SEQUENCE [LARGE SCALE GENOMIC DNA]</scope>
    <source>
        <strain evidence="2 3">DSM 45622</strain>
    </source>
</reference>
<dbReference type="EMBL" id="SGXD01000002">
    <property type="protein sequence ID" value="RZS89745.1"/>
    <property type="molecule type" value="Genomic_DNA"/>
</dbReference>
<dbReference type="PROSITE" id="PS51340">
    <property type="entry name" value="MOSC"/>
    <property type="match status" value="1"/>
</dbReference>
<keyword evidence="3" id="KW-1185">Reference proteome</keyword>
<sequence>MDGTGIPGQRRHTATIVSVNTSGGSELPAVGATGIDKRPVPGAVEVAELGLAGDVQVDARNHGGADKAVYAYAFESLAAWEAQLGRSLWPGAFGENLTTVGLDVDGALVGETWRVGTALLEVRGPRIPCRKLSVHLERPELQREFLAARRPGAYLAVVRPGTVTAGDAVEVVWRPSGAPSVAEVFAARTGGRRTSALRAMPSQRVLDVPVSAAR</sequence>
<dbReference type="InterPro" id="IPR011037">
    <property type="entry name" value="Pyrv_Knase-like_insert_dom_sf"/>
</dbReference>
<accession>A0A4Q7NRX4</accession>
<evidence type="ECO:0000313" key="3">
    <source>
        <dbReference type="Proteomes" id="UP000293638"/>
    </source>
</evidence>
<dbReference type="InterPro" id="IPR052353">
    <property type="entry name" value="Benzoxazolinone_Detox_Enz"/>
</dbReference>
<dbReference type="OrthoDB" id="9801223at2"/>
<dbReference type="AlphaFoldDB" id="A0A4Q7NRX4"/>
<comment type="caution">
    <text evidence="2">The sequence shown here is derived from an EMBL/GenBank/DDBJ whole genome shotgun (WGS) entry which is preliminary data.</text>
</comment>
<dbReference type="GO" id="GO:0003824">
    <property type="term" value="F:catalytic activity"/>
    <property type="evidence" value="ECO:0007669"/>
    <property type="project" value="InterPro"/>
</dbReference>
<dbReference type="GO" id="GO:0030151">
    <property type="term" value="F:molybdenum ion binding"/>
    <property type="evidence" value="ECO:0007669"/>
    <property type="project" value="InterPro"/>
</dbReference>
<evidence type="ECO:0000259" key="1">
    <source>
        <dbReference type="PROSITE" id="PS51340"/>
    </source>
</evidence>
<dbReference type="Gene3D" id="2.40.33.20">
    <property type="entry name" value="PK beta-barrel domain-like"/>
    <property type="match status" value="1"/>
</dbReference>
<dbReference type="InterPro" id="IPR005302">
    <property type="entry name" value="MoCF_Sase_C"/>
</dbReference>
<name>A0A4Q7NRX4_9ACTN</name>